<protein>
    <recommendedName>
        <fullName evidence="6">Cyclochlorotine biosynthesis protein O</fullName>
    </recommendedName>
</protein>
<comment type="caution">
    <text evidence="4">The sequence shown here is derived from an EMBL/GenBank/DDBJ whole genome shotgun (WGS) entry which is preliminary data.</text>
</comment>
<comment type="pathway">
    <text evidence="1">Mycotoxin biosynthesis.</text>
</comment>
<sequence>MHGGYHKVLPYDSLDGNDVARKTSSGRKAVSIVISSFVTSLFWMALILQMKVHDYMIDDKSCVRQLNTWSPLLDQVEYYDVMLDLKFLEKNSLYRGVPTPEKDAAWRELWDHGHIGIPRWELYRLNKSIEFDDPRQHWAEAWPETGGGVETRLQVFHDLHCLDYIRMYTYLWSYNEETLPRNFRNKTDTMIRTHVDHCIDGLRAALMCYSDVGPVLYSEIDVGEGKFFGEPDGSSLHRCRNFDKIRSWYHEHAAPY</sequence>
<evidence type="ECO:0000256" key="2">
    <source>
        <dbReference type="ARBA" id="ARBA00035112"/>
    </source>
</evidence>
<keyword evidence="3" id="KW-0812">Transmembrane</keyword>
<comment type="similarity">
    <text evidence="2">Belongs to the ustYa family.</text>
</comment>
<dbReference type="GO" id="GO:0043386">
    <property type="term" value="P:mycotoxin biosynthetic process"/>
    <property type="evidence" value="ECO:0007669"/>
    <property type="project" value="InterPro"/>
</dbReference>
<keyword evidence="5" id="KW-1185">Reference proteome</keyword>
<dbReference type="InterPro" id="IPR021765">
    <property type="entry name" value="UstYa-like"/>
</dbReference>
<dbReference type="Proteomes" id="UP000070133">
    <property type="component" value="Unassembled WGS sequence"/>
</dbReference>
<feature type="transmembrane region" description="Helical" evidence="3">
    <location>
        <begin position="29"/>
        <end position="48"/>
    </location>
</feature>
<dbReference type="OrthoDB" id="3687641at2759"/>
<dbReference type="AlphaFoldDB" id="A0A139GWE4"/>
<evidence type="ECO:0008006" key="6">
    <source>
        <dbReference type="Google" id="ProtNLM"/>
    </source>
</evidence>
<dbReference type="EMBL" id="LFZN01000283">
    <property type="protein sequence ID" value="KXS94506.1"/>
    <property type="molecule type" value="Genomic_DNA"/>
</dbReference>
<evidence type="ECO:0000313" key="4">
    <source>
        <dbReference type="EMBL" id="KXS94506.1"/>
    </source>
</evidence>
<gene>
    <name evidence="4" type="ORF">AC578_8335</name>
</gene>
<evidence type="ECO:0000256" key="1">
    <source>
        <dbReference type="ARBA" id="ARBA00004685"/>
    </source>
</evidence>
<reference evidence="4 5" key="1">
    <citation type="submission" date="2015-07" db="EMBL/GenBank/DDBJ databases">
        <title>Comparative genomics of the Sigatoka disease complex on banana suggests a link between parallel evolutionary changes in Pseudocercospora fijiensis and Pseudocercospora eumusae and increased virulence on the banana host.</title>
        <authorList>
            <person name="Chang T.-C."/>
            <person name="Salvucci A."/>
            <person name="Crous P.W."/>
            <person name="Stergiopoulos I."/>
        </authorList>
    </citation>
    <scope>NUCLEOTIDE SEQUENCE [LARGE SCALE GENOMIC DNA]</scope>
    <source>
        <strain evidence="4 5">CBS 114824</strain>
    </source>
</reference>
<keyword evidence="3" id="KW-1133">Transmembrane helix</keyword>
<keyword evidence="3" id="KW-0472">Membrane</keyword>
<evidence type="ECO:0000313" key="5">
    <source>
        <dbReference type="Proteomes" id="UP000070133"/>
    </source>
</evidence>
<name>A0A139GWE4_9PEZI</name>
<organism evidence="4 5">
    <name type="scientific">Pseudocercospora eumusae</name>
    <dbReference type="NCBI Taxonomy" id="321146"/>
    <lineage>
        <taxon>Eukaryota</taxon>
        <taxon>Fungi</taxon>
        <taxon>Dikarya</taxon>
        <taxon>Ascomycota</taxon>
        <taxon>Pezizomycotina</taxon>
        <taxon>Dothideomycetes</taxon>
        <taxon>Dothideomycetidae</taxon>
        <taxon>Mycosphaerellales</taxon>
        <taxon>Mycosphaerellaceae</taxon>
        <taxon>Pseudocercospora</taxon>
    </lineage>
</organism>
<dbReference type="Pfam" id="PF11807">
    <property type="entry name" value="UstYa"/>
    <property type="match status" value="1"/>
</dbReference>
<dbReference type="PANTHER" id="PTHR33365">
    <property type="entry name" value="YALI0B05434P"/>
    <property type="match status" value="1"/>
</dbReference>
<accession>A0A139GWE4</accession>
<dbReference type="PANTHER" id="PTHR33365:SF4">
    <property type="entry name" value="CYCLOCHLOROTINE BIOSYNTHESIS PROTEIN O"/>
    <property type="match status" value="1"/>
</dbReference>
<proteinExistence type="inferred from homology"/>
<evidence type="ECO:0000256" key="3">
    <source>
        <dbReference type="SAM" id="Phobius"/>
    </source>
</evidence>
<dbReference type="STRING" id="321146.A0A139GWE4"/>